<name>A0AAD5QUE2_PARTN</name>
<comment type="caution">
    <text evidence="1">The sequence shown here is derived from an EMBL/GenBank/DDBJ whole genome shotgun (WGS) entry which is preliminary data.</text>
</comment>
<dbReference type="AlphaFoldDB" id="A0AAD5QUE2"/>
<evidence type="ECO:0000313" key="2">
    <source>
        <dbReference type="Proteomes" id="UP001196413"/>
    </source>
</evidence>
<evidence type="ECO:0000313" key="1">
    <source>
        <dbReference type="EMBL" id="KAJ1359741.1"/>
    </source>
</evidence>
<organism evidence="1 2">
    <name type="scientific">Parelaphostrongylus tenuis</name>
    <name type="common">Meningeal worm</name>
    <dbReference type="NCBI Taxonomy" id="148309"/>
    <lineage>
        <taxon>Eukaryota</taxon>
        <taxon>Metazoa</taxon>
        <taxon>Ecdysozoa</taxon>
        <taxon>Nematoda</taxon>
        <taxon>Chromadorea</taxon>
        <taxon>Rhabditida</taxon>
        <taxon>Rhabditina</taxon>
        <taxon>Rhabditomorpha</taxon>
        <taxon>Strongyloidea</taxon>
        <taxon>Metastrongylidae</taxon>
        <taxon>Parelaphostrongylus</taxon>
    </lineage>
</organism>
<gene>
    <name evidence="1" type="ORF">KIN20_018532</name>
</gene>
<protein>
    <submittedName>
        <fullName evidence="1">Uncharacterized protein</fullName>
    </submittedName>
</protein>
<reference evidence="1" key="1">
    <citation type="submission" date="2021-06" db="EMBL/GenBank/DDBJ databases">
        <title>Parelaphostrongylus tenuis whole genome reference sequence.</title>
        <authorList>
            <person name="Garwood T.J."/>
            <person name="Larsen P.A."/>
            <person name="Fountain-Jones N.M."/>
            <person name="Garbe J.R."/>
            <person name="Macchietto M.G."/>
            <person name="Kania S.A."/>
            <person name="Gerhold R.W."/>
            <person name="Richards J.E."/>
            <person name="Wolf T.M."/>
        </authorList>
    </citation>
    <scope>NUCLEOTIDE SEQUENCE</scope>
    <source>
        <strain evidence="1">MNPRO001-30</strain>
        <tissue evidence="1">Meninges</tissue>
    </source>
</reference>
<keyword evidence="2" id="KW-1185">Reference proteome</keyword>
<accession>A0AAD5QUE2</accession>
<dbReference type="Proteomes" id="UP001196413">
    <property type="component" value="Unassembled WGS sequence"/>
</dbReference>
<dbReference type="EMBL" id="JAHQIW010003688">
    <property type="protein sequence ID" value="KAJ1359741.1"/>
    <property type="molecule type" value="Genomic_DNA"/>
</dbReference>
<sequence length="126" mass="13936">MSAMSLHESLPTPFLPKTDAHEDFHRECFSLPVAKVYSATPNARARAPGIAVSKKGSHVLDVLESQDGSAFLPNALISFILSQFSVNVAYESMLCKDVIPDLVDRYGWVGVPLSIKRSFERSQREI</sequence>
<proteinExistence type="predicted"/>